<organism evidence="4 5">
    <name type="scientific">Fadolivirus FV1/VV64</name>
    <dbReference type="NCBI Taxonomy" id="3070911"/>
    <lineage>
        <taxon>Viruses</taxon>
        <taxon>Varidnaviria</taxon>
        <taxon>Bamfordvirae</taxon>
        <taxon>Nucleocytoviricota</taxon>
        <taxon>Megaviricetes</taxon>
        <taxon>Imitervirales</taxon>
        <taxon>Mimiviridae</taxon>
        <taxon>Klosneuvirinae</taxon>
        <taxon>Fadolivirus</taxon>
        <taxon>Fadolivirus algeromassiliense</taxon>
    </lineage>
</organism>
<evidence type="ECO:0000256" key="2">
    <source>
        <dbReference type="ARBA" id="ARBA00022448"/>
    </source>
</evidence>
<comment type="similarity">
    <text evidence="1">Belongs to the V-ATPase D subunit family.</text>
</comment>
<gene>
    <name evidence="4" type="ORF">Fadolivirus_1_1252</name>
</gene>
<name>A0A7D3UTZ0_9VIRU</name>
<keyword evidence="2" id="KW-0813">Transport</keyword>
<reference evidence="4 5" key="1">
    <citation type="submission" date="2020-04" db="EMBL/GenBank/DDBJ databases">
        <title>Advantages and limits of metagenomic assembly and binning of a giant virus.</title>
        <authorList>
            <person name="Schulz F."/>
            <person name="Andreani J."/>
            <person name="Francis R."/>
            <person name="Boudjemaa H."/>
            <person name="Bou Khalil J.Y."/>
            <person name="Lee J."/>
            <person name="La Scola B."/>
            <person name="Woyke T."/>
        </authorList>
    </citation>
    <scope>NUCLEOTIDE SEQUENCE [LARGE SCALE GENOMIC DNA]</scope>
    <source>
        <strain evidence="4 5">FV1/VV64</strain>
    </source>
</reference>
<evidence type="ECO:0000313" key="4">
    <source>
        <dbReference type="EMBL" id="QKF94710.1"/>
    </source>
</evidence>
<dbReference type="Gene3D" id="1.10.287.3240">
    <property type="match status" value="1"/>
</dbReference>
<dbReference type="PANTHER" id="PTHR11671">
    <property type="entry name" value="V-TYPE ATP SYNTHASE SUBUNIT D"/>
    <property type="match status" value="1"/>
</dbReference>
<dbReference type="Proteomes" id="UP001162001">
    <property type="component" value="Segment"/>
</dbReference>
<protein>
    <submittedName>
        <fullName evidence="4">ATPase V1 complex subunit D</fullName>
    </submittedName>
</protein>
<accession>A0A7D3UTZ0</accession>
<evidence type="ECO:0000256" key="3">
    <source>
        <dbReference type="ARBA" id="ARBA00023065"/>
    </source>
</evidence>
<dbReference type="Pfam" id="PF01813">
    <property type="entry name" value="ATP-synt_D"/>
    <property type="match status" value="1"/>
</dbReference>
<sequence length="216" mass="25727">MHNTLIPSYQLLEGLKKQKTMVYKGYSLLRRKRDMFTKRLLEIGKQVKELQYDINDTMEDVGPIMTKAKYILGNYRLFNIRSMESEARYRVGVESQTKFGIHDIKFEPIKQDKTTLFGLDKGRSEITNVQKRYTEILDMCLPLASLRIVFINTEEKTKILNRQLNALDKIVKPKLDESIRYVSTELDEMEREENYRFKRLIKKKLLSKKKKLEWGY</sequence>
<proteinExistence type="inferred from homology"/>
<dbReference type="EMBL" id="MT418680">
    <property type="protein sequence ID" value="QKF94710.1"/>
    <property type="molecule type" value="Genomic_DNA"/>
</dbReference>
<dbReference type="GO" id="GO:0046961">
    <property type="term" value="F:proton-transporting ATPase activity, rotational mechanism"/>
    <property type="evidence" value="ECO:0007669"/>
    <property type="project" value="InterPro"/>
</dbReference>
<evidence type="ECO:0000256" key="1">
    <source>
        <dbReference type="ARBA" id="ARBA00005850"/>
    </source>
</evidence>
<keyword evidence="5" id="KW-1185">Reference proteome</keyword>
<dbReference type="NCBIfam" id="TIGR00309">
    <property type="entry name" value="V_ATPase_subD"/>
    <property type="match status" value="1"/>
</dbReference>
<evidence type="ECO:0000313" key="5">
    <source>
        <dbReference type="Proteomes" id="UP001162001"/>
    </source>
</evidence>
<dbReference type="InterPro" id="IPR002699">
    <property type="entry name" value="V_ATPase_D"/>
</dbReference>
<keyword evidence="3" id="KW-0406">Ion transport</keyword>